<dbReference type="Proteomes" id="UP000007322">
    <property type="component" value="Chromosome 7"/>
</dbReference>
<dbReference type="RefSeq" id="XP_003666626.1">
    <property type="nucleotide sequence ID" value="XM_003666578.1"/>
</dbReference>
<dbReference type="OMA" id="SKFCEAE"/>
<evidence type="ECO:0000313" key="2">
    <source>
        <dbReference type="EMBL" id="AEO61381.1"/>
    </source>
</evidence>
<dbReference type="AlphaFoldDB" id="G2QP68"/>
<dbReference type="OrthoDB" id="5398371at2759"/>
<accession>G2QP68</accession>
<dbReference type="eggNOG" id="ENOG502S016">
    <property type="taxonomic scope" value="Eukaryota"/>
</dbReference>
<gene>
    <name evidence="2" type="ORF">MYCTH_2130550</name>
</gene>
<evidence type="ECO:0000313" key="3">
    <source>
        <dbReference type="Proteomes" id="UP000007322"/>
    </source>
</evidence>
<proteinExistence type="predicted"/>
<dbReference type="InParanoid" id="G2QP68"/>
<protein>
    <submittedName>
        <fullName evidence="2">Uncharacterized protein</fullName>
    </submittedName>
</protein>
<keyword evidence="3" id="KW-1185">Reference proteome</keyword>
<feature type="region of interest" description="Disordered" evidence="1">
    <location>
        <begin position="75"/>
        <end position="95"/>
    </location>
</feature>
<organism evidence="2 3">
    <name type="scientific">Thermothelomyces thermophilus (strain ATCC 42464 / BCRC 31852 / DSM 1799)</name>
    <name type="common">Sporotrichum thermophile</name>
    <dbReference type="NCBI Taxonomy" id="573729"/>
    <lineage>
        <taxon>Eukaryota</taxon>
        <taxon>Fungi</taxon>
        <taxon>Dikarya</taxon>
        <taxon>Ascomycota</taxon>
        <taxon>Pezizomycotina</taxon>
        <taxon>Sordariomycetes</taxon>
        <taxon>Sordariomycetidae</taxon>
        <taxon>Sordariales</taxon>
        <taxon>Chaetomiaceae</taxon>
        <taxon>Thermothelomyces</taxon>
    </lineage>
</organism>
<sequence>MLIRVLGTQSGIDHSGELFRVLLELRCHTVYSVCDTADGPDGDPADSFPTKAGFPIVDIVLDVTFETSKETLKAARRAAKPRPRQNVAPPPALKPETRVGYRVQLSALKQNSKYFDNLLSDTRFAEARSIEQGFKELSLRNVKPSEADAGDLPVVRIHEDDEATRSAGHVSVFEDLLRILHREQSTSKAVIMHYLAVLAVLADRFDCRPGMTALPYPGQVKRSSGKRSSSAWLLDQPLKLHAATRELIMSGSRR</sequence>
<dbReference type="EMBL" id="CP003008">
    <property type="protein sequence ID" value="AEO61381.1"/>
    <property type="molecule type" value="Genomic_DNA"/>
</dbReference>
<dbReference type="VEuPathDB" id="FungiDB:MYCTH_2130550"/>
<dbReference type="GeneID" id="11506677"/>
<dbReference type="KEGG" id="mtm:MYCTH_2130550"/>
<dbReference type="HOGENOM" id="CLU_1094919_0_0_1"/>
<name>G2QP68_THET4</name>
<evidence type="ECO:0000256" key="1">
    <source>
        <dbReference type="SAM" id="MobiDB-lite"/>
    </source>
</evidence>
<reference evidence="2 3" key="1">
    <citation type="journal article" date="2011" name="Nat. Biotechnol.">
        <title>Comparative genomic analysis of the thermophilic biomass-degrading fungi Myceliophthora thermophila and Thielavia terrestris.</title>
        <authorList>
            <person name="Berka R.M."/>
            <person name="Grigoriev I.V."/>
            <person name="Otillar R."/>
            <person name="Salamov A."/>
            <person name="Grimwood J."/>
            <person name="Reid I."/>
            <person name="Ishmael N."/>
            <person name="John T."/>
            <person name="Darmond C."/>
            <person name="Moisan M.-C."/>
            <person name="Henrissat B."/>
            <person name="Coutinho P.M."/>
            <person name="Lombard V."/>
            <person name="Natvig D.O."/>
            <person name="Lindquist E."/>
            <person name="Schmutz J."/>
            <person name="Lucas S."/>
            <person name="Harris P."/>
            <person name="Powlowski J."/>
            <person name="Bellemare A."/>
            <person name="Taylor D."/>
            <person name="Butler G."/>
            <person name="de Vries R.P."/>
            <person name="Allijn I.E."/>
            <person name="van den Brink J."/>
            <person name="Ushinsky S."/>
            <person name="Storms R."/>
            <person name="Powell A.J."/>
            <person name="Paulsen I.T."/>
            <person name="Elbourne L.D.H."/>
            <person name="Baker S.E."/>
            <person name="Magnuson J."/>
            <person name="LaBoissiere S."/>
            <person name="Clutterbuck A.J."/>
            <person name="Martinez D."/>
            <person name="Wogulis M."/>
            <person name="de Leon A.L."/>
            <person name="Rey M.W."/>
            <person name="Tsang A."/>
        </authorList>
    </citation>
    <scope>NUCLEOTIDE SEQUENCE [LARGE SCALE GENOMIC DNA]</scope>
    <source>
        <strain evidence="3">ATCC 42464 / BCRC 31852 / DSM 1799</strain>
    </source>
</reference>